<reference evidence="4 5" key="1">
    <citation type="submission" date="2019-03" db="EMBL/GenBank/DDBJ databases">
        <authorList>
            <person name="Sebastian G."/>
            <person name="Baumann P."/>
            <person name="Ruckert C."/>
            <person name="Kalinowski J."/>
            <person name="Nebel B."/>
            <person name="Takors R."/>
            <person name="Blombach B."/>
        </authorList>
    </citation>
    <scope>NUCLEOTIDE SEQUENCE [LARGE SCALE GENOMIC DNA]</scope>
    <source>
        <strain evidence="4 5">DSM 1084</strain>
    </source>
</reference>
<sequence precursor="true">MPASRFALLSRVALGLVVALLSACGGGSDQDAAPSSNTTTSADAPAGTTSLLDEWARYADSGQPLLVDGEDATEAHLGKAARLNREQLGEYQRKSASAQKSGLLTPKAFTGLVPVYRFLNRQTGAHFYTIDTAERDLVIATMPQFNYEGQAFLVSPTAQPGLLPVHRFNNTVNGVHLYTISEDEKNYIQANLPSYVYEGVAYHASPVGGAGLKPLFRFYRSDRGLHFYTADHTERDGVIASLCAYRYEGPAYYVMDPAAVSDPPTATPNAVVLVVGDSLSQGYGTSINGNPYSFVSPGKVWTQKLATEIRTRTGRACNRLVNVSVGGMRTDHGLARIQGWLNQYAPTHVILAQGTNDAWQNRGVWSMEANLGAMAQASLAAHARVYVMDFAFYPKGSAYRQGMTEMYQRVATNNAGTYFAGSGGIPFTGTYYHPDQVHLKDAAQPAILENVWQALVPSF</sequence>
<feature type="domain" description="DUF5648" evidence="3">
    <location>
        <begin position="114"/>
        <end position="255"/>
    </location>
</feature>
<feature type="chain" id="PRO_5020643018" evidence="1">
    <location>
        <begin position="24"/>
        <end position="459"/>
    </location>
</feature>
<keyword evidence="4" id="KW-0378">Hydrolase</keyword>
<dbReference type="InterPro" id="IPR036514">
    <property type="entry name" value="SGNH_hydro_sf"/>
</dbReference>
<feature type="signal peptide" evidence="1">
    <location>
        <begin position="1"/>
        <end position="23"/>
    </location>
</feature>
<dbReference type="Pfam" id="PF13472">
    <property type="entry name" value="Lipase_GDSL_2"/>
    <property type="match status" value="1"/>
</dbReference>
<accession>A0A4P6WYS4</accession>
<dbReference type="PANTHER" id="PTHR30383:SF24">
    <property type="entry name" value="THIOESTERASE 1_PROTEASE 1_LYSOPHOSPHOLIPASE L1"/>
    <property type="match status" value="1"/>
</dbReference>
<dbReference type="GO" id="GO:0004622">
    <property type="term" value="F:phosphatidylcholine lysophospholipase activity"/>
    <property type="evidence" value="ECO:0007669"/>
    <property type="project" value="TreeGrafter"/>
</dbReference>
<dbReference type="EMBL" id="CP037867">
    <property type="protein sequence ID" value="QBM27546.1"/>
    <property type="molecule type" value="Genomic_DNA"/>
</dbReference>
<dbReference type="GO" id="GO:0106435">
    <property type="term" value="F:carboxylesterase activity"/>
    <property type="evidence" value="ECO:0007669"/>
    <property type="project" value="UniProtKB-EC"/>
</dbReference>
<dbReference type="InterPro" id="IPR043708">
    <property type="entry name" value="DUF5648"/>
</dbReference>
<name>A0A4P6WYS4_HYDPS</name>
<dbReference type="KEGG" id="hpse:HPF_07620"/>
<dbReference type="InterPro" id="IPR013830">
    <property type="entry name" value="SGNH_hydro"/>
</dbReference>
<dbReference type="InterPro" id="IPR051532">
    <property type="entry name" value="Ester_Hydrolysis_Enzymes"/>
</dbReference>
<evidence type="ECO:0000259" key="2">
    <source>
        <dbReference type="Pfam" id="PF13472"/>
    </source>
</evidence>
<keyword evidence="5" id="KW-1185">Reference proteome</keyword>
<keyword evidence="1" id="KW-0732">Signal</keyword>
<evidence type="ECO:0000259" key="3">
    <source>
        <dbReference type="Pfam" id="PF18885"/>
    </source>
</evidence>
<dbReference type="PROSITE" id="PS51257">
    <property type="entry name" value="PROKAR_LIPOPROTEIN"/>
    <property type="match status" value="1"/>
</dbReference>
<dbReference type="SUPFAM" id="SSF52266">
    <property type="entry name" value="SGNH hydrolase"/>
    <property type="match status" value="1"/>
</dbReference>
<proteinExistence type="predicted"/>
<evidence type="ECO:0000313" key="4">
    <source>
        <dbReference type="EMBL" id="QBM27546.1"/>
    </source>
</evidence>
<feature type="domain" description="SGNH hydrolase-type esterase" evidence="2">
    <location>
        <begin position="274"/>
        <end position="419"/>
    </location>
</feature>
<dbReference type="PANTHER" id="PTHR30383">
    <property type="entry name" value="THIOESTERASE 1/PROTEASE 1/LYSOPHOSPHOLIPASE L1"/>
    <property type="match status" value="1"/>
</dbReference>
<organism evidence="4 5">
    <name type="scientific">Hydrogenophaga pseudoflava</name>
    <name type="common">Pseudomonas carboxydoflava</name>
    <dbReference type="NCBI Taxonomy" id="47421"/>
    <lineage>
        <taxon>Bacteria</taxon>
        <taxon>Pseudomonadati</taxon>
        <taxon>Pseudomonadota</taxon>
        <taxon>Betaproteobacteria</taxon>
        <taxon>Burkholderiales</taxon>
        <taxon>Comamonadaceae</taxon>
        <taxon>Hydrogenophaga</taxon>
    </lineage>
</organism>
<dbReference type="Proteomes" id="UP000293912">
    <property type="component" value="Chromosome"/>
</dbReference>
<dbReference type="EC" id="3.1.1.1" evidence="4"/>
<dbReference type="AlphaFoldDB" id="A0A4P6WYS4"/>
<dbReference type="Pfam" id="PF18885">
    <property type="entry name" value="DUF5648"/>
    <property type="match status" value="1"/>
</dbReference>
<gene>
    <name evidence="4" type="primary">tesA1</name>
    <name evidence="4" type="ORF">HPF_07620</name>
</gene>
<protein>
    <submittedName>
        <fullName evidence="4">Esterase TesA</fullName>
        <ecNumber evidence="4">3.1.1.1</ecNumber>
    </submittedName>
</protein>
<dbReference type="Gene3D" id="3.40.50.1110">
    <property type="entry name" value="SGNH hydrolase"/>
    <property type="match status" value="1"/>
</dbReference>
<evidence type="ECO:0000313" key="5">
    <source>
        <dbReference type="Proteomes" id="UP000293912"/>
    </source>
</evidence>
<evidence type="ECO:0000256" key="1">
    <source>
        <dbReference type="SAM" id="SignalP"/>
    </source>
</evidence>